<dbReference type="InterPro" id="IPR006379">
    <property type="entry name" value="HAD-SF_hydro_IIB"/>
</dbReference>
<organism evidence="1 2">
    <name type="scientific">Cnuibacter physcomitrellae</name>
    <dbReference type="NCBI Taxonomy" id="1619308"/>
    <lineage>
        <taxon>Bacteria</taxon>
        <taxon>Bacillati</taxon>
        <taxon>Actinomycetota</taxon>
        <taxon>Actinomycetes</taxon>
        <taxon>Micrococcales</taxon>
        <taxon>Microbacteriaceae</taxon>
        <taxon>Cnuibacter</taxon>
    </lineage>
</organism>
<dbReference type="SUPFAM" id="SSF56784">
    <property type="entry name" value="HAD-like"/>
    <property type="match status" value="1"/>
</dbReference>
<dbReference type="RefSeq" id="WP_085019908.1">
    <property type="nucleotide sequence ID" value="NZ_BMHD01000001.1"/>
</dbReference>
<dbReference type="SFLD" id="SFLDS00003">
    <property type="entry name" value="Haloacid_Dehalogenase"/>
    <property type="match status" value="1"/>
</dbReference>
<dbReference type="InterPro" id="IPR023214">
    <property type="entry name" value="HAD_sf"/>
</dbReference>
<dbReference type="Proteomes" id="UP000192775">
    <property type="component" value="Chromosome"/>
</dbReference>
<reference evidence="1 2" key="1">
    <citation type="submission" date="2017-04" db="EMBL/GenBank/DDBJ databases">
        <authorList>
            <person name="Afonso C.L."/>
            <person name="Miller P.J."/>
            <person name="Scott M.A."/>
            <person name="Spackman E."/>
            <person name="Goraichik I."/>
            <person name="Dimitrov K.M."/>
            <person name="Suarez D.L."/>
            <person name="Swayne D.E."/>
        </authorList>
    </citation>
    <scope>NUCLEOTIDE SEQUENCE [LARGE SCALE GENOMIC DNA]</scope>
    <source>
        <strain evidence="2">XA(T)</strain>
    </source>
</reference>
<accession>A0A1X9LUR5</accession>
<dbReference type="EMBL" id="CP020715">
    <property type="protein sequence ID" value="ARJ05770.1"/>
    <property type="molecule type" value="Genomic_DNA"/>
</dbReference>
<dbReference type="NCBIfam" id="TIGR01484">
    <property type="entry name" value="HAD-SF-IIB"/>
    <property type="match status" value="1"/>
</dbReference>
<dbReference type="Gene3D" id="3.30.1240.10">
    <property type="match status" value="1"/>
</dbReference>
<dbReference type="Gene3D" id="3.40.50.1000">
    <property type="entry name" value="HAD superfamily/HAD-like"/>
    <property type="match status" value="1"/>
</dbReference>
<dbReference type="Pfam" id="PF08282">
    <property type="entry name" value="Hydrolase_3"/>
    <property type="match status" value="1"/>
</dbReference>
<keyword evidence="2" id="KW-1185">Reference proteome</keyword>
<protein>
    <submittedName>
        <fullName evidence="1">Uncharacterized protein</fullName>
    </submittedName>
</protein>
<dbReference type="GO" id="GO:0016791">
    <property type="term" value="F:phosphatase activity"/>
    <property type="evidence" value="ECO:0007669"/>
    <property type="project" value="TreeGrafter"/>
</dbReference>
<sequence length="281" mass="30525">MTDWDIEHLAGVRAVALDVDGTIAGGDHRVSPRTADAIRSLTSLDVPVILLTGRSRRNTLELAREVGITNLVAACNGAVVFDPVADENVRVVTMAAADVEVLIDLHRDLDLELTWWTPDDIVVERDGLMRRQLMELNESEVEVASVEGIDPDQVVKMMLYSSPERLDAATAEILARAPQGTRSMDVFFEFVDPDANKWAALSYLLERLGVSADDVLGMGDGGNDVAWLSRIGHPIAMGNARDEVIGVTKHRTGHHAEDGAAEILEVAHDLIAAGRDAPRVR</sequence>
<proteinExistence type="predicted"/>
<dbReference type="KEGG" id="cphy:B5808_11465"/>
<dbReference type="PANTHER" id="PTHR10000:SF8">
    <property type="entry name" value="HAD SUPERFAMILY HYDROLASE-LIKE, TYPE 3"/>
    <property type="match status" value="1"/>
</dbReference>
<dbReference type="GO" id="GO:0005829">
    <property type="term" value="C:cytosol"/>
    <property type="evidence" value="ECO:0007669"/>
    <property type="project" value="TreeGrafter"/>
</dbReference>
<name>A0A1X9LUR5_9MICO</name>
<evidence type="ECO:0000313" key="1">
    <source>
        <dbReference type="EMBL" id="ARJ05770.1"/>
    </source>
</evidence>
<dbReference type="AlphaFoldDB" id="A0A1X9LUR5"/>
<evidence type="ECO:0000313" key="2">
    <source>
        <dbReference type="Proteomes" id="UP000192775"/>
    </source>
</evidence>
<dbReference type="SFLD" id="SFLDG01140">
    <property type="entry name" value="C2.B:_Phosphomannomutase_and_P"/>
    <property type="match status" value="1"/>
</dbReference>
<dbReference type="PANTHER" id="PTHR10000">
    <property type="entry name" value="PHOSPHOSERINE PHOSPHATASE"/>
    <property type="match status" value="1"/>
</dbReference>
<dbReference type="GO" id="GO:0000287">
    <property type="term" value="F:magnesium ion binding"/>
    <property type="evidence" value="ECO:0007669"/>
    <property type="project" value="TreeGrafter"/>
</dbReference>
<dbReference type="InterPro" id="IPR036412">
    <property type="entry name" value="HAD-like_sf"/>
</dbReference>
<dbReference type="STRING" id="1619308.B5808_11465"/>
<gene>
    <name evidence="1" type="ORF">B5808_11465</name>
</gene>